<reference evidence="1" key="1">
    <citation type="submission" date="2023-03" db="UniProtKB">
        <authorList>
            <consortium name="EnsemblPlants"/>
        </authorList>
    </citation>
    <scope>IDENTIFICATION</scope>
</reference>
<name>A0A9I9EMN1_CUCME</name>
<protein>
    <submittedName>
        <fullName evidence="1">Uncharacterized protein</fullName>
    </submittedName>
</protein>
<evidence type="ECO:0000313" key="1">
    <source>
        <dbReference type="EnsemblPlants" id="MELO3C035543.2.1"/>
    </source>
</evidence>
<proteinExistence type="predicted"/>
<sequence length="102" mass="12035">MFKFVSSAGKLLYVDSKVVRLRRMREVNQEVVLLSLCLKTFTSKIYFHSFWLRTKQAAHRLKILFGLAGFEAIELHGNLTQVQLLDMWLLWCELFLILFLVL</sequence>
<organism evidence="1">
    <name type="scientific">Cucumis melo</name>
    <name type="common">Muskmelon</name>
    <dbReference type="NCBI Taxonomy" id="3656"/>
    <lineage>
        <taxon>Eukaryota</taxon>
        <taxon>Viridiplantae</taxon>
        <taxon>Streptophyta</taxon>
        <taxon>Embryophyta</taxon>
        <taxon>Tracheophyta</taxon>
        <taxon>Spermatophyta</taxon>
        <taxon>Magnoliopsida</taxon>
        <taxon>eudicotyledons</taxon>
        <taxon>Gunneridae</taxon>
        <taxon>Pentapetalae</taxon>
        <taxon>rosids</taxon>
        <taxon>fabids</taxon>
        <taxon>Cucurbitales</taxon>
        <taxon>Cucurbitaceae</taxon>
        <taxon>Benincaseae</taxon>
        <taxon>Cucumis</taxon>
    </lineage>
</organism>
<accession>A0A9I9EMN1</accession>
<dbReference type="EnsemblPlants" id="MELO3C035543.2.1">
    <property type="protein sequence ID" value="MELO3C035543.2.1"/>
    <property type="gene ID" value="MELO3C035543.2"/>
</dbReference>
<dbReference type="Gramene" id="MELO3C035543.2.1">
    <property type="protein sequence ID" value="MELO3C035543.2.1"/>
    <property type="gene ID" value="MELO3C035543.2"/>
</dbReference>
<dbReference type="AlphaFoldDB" id="A0A9I9EMN1"/>